<keyword evidence="1" id="KW-0812">Transmembrane</keyword>
<accession>A0ABW3P914</accession>
<organism evidence="2 3">
    <name type="scientific">Methylophilus flavus</name>
    <dbReference type="NCBI Taxonomy" id="640084"/>
    <lineage>
        <taxon>Bacteria</taxon>
        <taxon>Pseudomonadati</taxon>
        <taxon>Pseudomonadota</taxon>
        <taxon>Betaproteobacteria</taxon>
        <taxon>Nitrosomonadales</taxon>
        <taxon>Methylophilaceae</taxon>
        <taxon>Methylophilus</taxon>
    </lineage>
</organism>
<gene>
    <name evidence="2" type="ORF">ACFQ2T_05465</name>
</gene>
<keyword evidence="1" id="KW-0472">Membrane</keyword>
<evidence type="ECO:0000313" key="3">
    <source>
        <dbReference type="Proteomes" id="UP001597206"/>
    </source>
</evidence>
<keyword evidence="3" id="KW-1185">Reference proteome</keyword>
<dbReference type="RefSeq" id="WP_379031578.1">
    <property type="nucleotide sequence ID" value="NZ_JBHTLN010000001.1"/>
</dbReference>
<dbReference type="Proteomes" id="UP001597206">
    <property type="component" value="Unassembled WGS sequence"/>
</dbReference>
<protein>
    <submittedName>
        <fullName evidence="2">Uncharacterized protein</fullName>
    </submittedName>
</protein>
<feature type="transmembrane region" description="Helical" evidence="1">
    <location>
        <begin position="28"/>
        <end position="51"/>
    </location>
</feature>
<sequence length="69" mass="7908">MDENRLIQQLLQAWQSIGTQGLWHQDAFLVFMCVIAVVMLFFTGTVIGLFLQSLWGIFITHRHSAEADN</sequence>
<reference evidence="3" key="1">
    <citation type="journal article" date="2019" name="Int. J. Syst. Evol. Microbiol.">
        <title>The Global Catalogue of Microorganisms (GCM) 10K type strain sequencing project: providing services to taxonomists for standard genome sequencing and annotation.</title>
        <authorList>
            <consortium name="The Broad Institute Genomics Platform"/>
            <consortium name="The Broad Institute Genome Sequencing Center for Infectious Disease"/>
            <person name="Wu L."/>
            <person name="Ma J."/>
        </authorList>
    </citation>
    <scope>NUCLEOTIDE SEQUENCE [LARGE SCALE GENOMIC DNA]</scope>
    <source>
        <strain evidence="3">CCUG 58411</strain>
    </source>
</reference>
<proteinExistence type="predicted"/>
<comment type="caution">
    <text evidence="2">The sequence shown here is derived from an EMBL/GenBank/DDBJ whole genome shotgun (WGS) entry which is preliminary data.</text>
</comment>
<dbReference type="EMBL" id="JBHTLN010000001">
    <property type="protein sequence ID" value="MFD1121942.1"/>
    <property type="molecule type" value="Genomic_DNA"/>
</dbReference>
<evidence type="ECO:0000313" key="2">
    <source>
        <dbReference type="EMBL" id="MFD1121942.1"/>
    </source>
</evidence>
<name>A0ABW3P914_9PROT</name>
<keyword evidence="1" id="KW-1133">Transmembrane helix</keyword>
<evidence type="ECO:0000256" key="1">
    <source>
        <dbReference type="SAM" id="Phobius"/>
    </source>
</evidence>